<comment type="caution">
    <text evidence="1">The sequence shown here is derived from an EMBL/GenBank/DDBJ whole genome shotgun (WGS) entry which is preliminary data.</text>
</comment>
<dbReference type="Pfam" id="PF18780">
    <property type="entry name" value="HNH_repeat"/>
    <property type="match status" value="1"/>
</dbReference>
<dbReference type="InterPro" id="IPR041025">
    <property type="entry name" value="HNH_repeat"/>
</dbReference>
<reference evidence="1 2" key="1">
    <citation type="journal article" date="2018" name="Syst. Appl. Microbiol.">
        <title>Abditibacterium utsteinense sp. nov., the first cultivated member of candidate phylum FBP, isolated from ice-free Antarctic soil samples.</title>
        <authorList>
            <person name="Tahon G."/>
            <person name="Tytgat B."/>
            <person name="Lebbe L."/>
            <person name="Carlier A."/>
            <person name="Willems A."/>
        </authorList>
    </citation>
    <scope>NUCLEOTIDE SEQUENCE [LARGE SCALE GENOMIC DNA]</scope>
    <source>
        <strain evidence="1 2">LMG 29911</strain>
    </source>
</reference>
<evidence type="ECO:0000313" key="1">
    <source>
        <dbReference type="EMBL" id="PQV64984.1"/>
    </source>
</evidence>
<dbReference type="RefSeq" id="WP_123580384.1">
    <property type="nucleotide sequence ID" value="NZ_NIGF01000003.1"/>
</dbReference>
<name>A0A2S8SW18_9BACT</name>
<keyword evidence="2" id="KW-1185">Reference proteome</keyword>
<proteinExistence type="predicted"/>
<dbReference type="InParanoid" id="A0A2S8SW18"/>
<gene>
    <name evidence="1" type="ORF">B1R32_103254</name>
</gene>
<dbReference type="EMBL" id="NIGF01000003">
    <property type="protein sequence ID" value="PQV64984.1"/>
    <property type="molecule type" value="Genomic_DNA"/>
</dbReference>
<accession>A0A2S8SW18</accession>
<dbReference type="OrthoDB" id="2350907at2"/>
<protein>
    <submittedName>
        <fullName evidence="1">Uncharacterized protein</fullName>
    </submittedName>
</protein>
<sequence>MPGRVWTQEKLIAEIQRLYQEGTDLSPTAIQQSHSALFSSARSRSHFGSWRAAIEAAGLDYDDLKRVKQRWNRDEILQRIREMHAQGHDLLDPKFKTKNRSLYLAACAHRYFGSWRRAVSAAGLDHEEMRESRVWTRTRILRTIQEISDAGKPLGWAYIEEHEPGIYRAARRKENFGSWVGALQAAGVDHTPLRGRGAGISTMSHIAPAMMMSAPGDDVETPAVEPPLKTCALKT</sequence>
<evidence type="ECO:0000313" key="2">
    <source>
        <dbReference type="Proteomes" id="UP000237684"/>
    </source>
</evidence>
<organism evidence="1 2">
    <name type="scientific">Abditibacterium utsteinense</name>
    <dbReference type="NCBI Taxonomy" id="1960156"/>
    <lineage>
        <taxon>Bacteria</taxon>
        <taxon>Pseudomonadati</taxon>
        <taxon>Abditibacteriota</taxon>
        <taxon>Abditibacteriia</taxon>
        <taxon>Abditibacteriales</taxon>
        <taxon>Abditibacteriaceae</taxon>
        <taxon>Abditibacterium</taxon>
    </lineage>
</organism>
<dbReference type="Proteomes" id="UP000237684">
    <property type="component" value="Unassembled WGS sequence"/>
</dbReference>
<dbReference type="AlphaFoldDB" id="A0A2S8SW18"/>